<dbReference type="InterPro" id="IPR036770">
    <property type="entry name" value="Ankyrin_rpt-contain_sf"/>
</dbReference>
<dbReference type="Proteomes" id="UP001500459">
    <property type="component" value="Unassembled WGS sequence"/>
</dbReference>
<evidence type="ECO:0000313" key="4">
    <source>
        <dbReference type="EMBL" id="GAA3517287.1"/>
    </source>
</evidence>
<gene>
    <name evidence="4" type="ORF">GCM10022393_34240</name>
</gene>
<dbReference type="Pfam" id="PF12796">
    <property type="entry name" value="Ank_2"/>
    <property type="match status" value="1"/>
</dbReference>
<comment type="caution">
    <text evidence="4">The sequence shown here is derived from an EMBL/GenBank/DDBJ whole genome shotgun (WGS) entry which is preliminary data.</text>
</comment>
<dbReference type="SUPFAM" id="SSF48403">
    <property type="entry name" value="Ankyrin repeat"/>
    <property type="match status" value="1"/>
</dbReference>
<organism evidence="4 5">
    <name type="scientific">Aquimarina addita</name>
    <dbReference type="NCBI Taxonomy" id="870485"/>
    <lineage>
        <taxon>Bacteria</taxon>
        <taxon>Pseudomonadati</taxon>
        <taxon>Bacteroidota</taxon>
        <taxon>Flavobacteriia</taxon>
        <taxon>Flavobacteriales</taxon>
        <taxon>Flavobacteriaceae</taxon>
        <taxon>Aquimarina</taxon>
    </lineage>
</organism>
<keyword evidence="2" id="KW-0040">ANK repeat</keyword>
<evidence type="ECO:0000256" key="2">
    <source>
        <dbReference type="ARBA" id="ARBA00023043"/>
    </source>
</evidence>
<dbReference type="InterPro" id="IPR002110">
    <property type="entry name" value="Ankyrin_rpt"/>
</dbReference>
<dbReference type="EMBL" id="BAABCW010000017">
    <property type="protein sequence ID" value="GAA3517287.1"/>
    <property type="molecule type" value="Genomic_DNA"/>
</dbReference>
<evidence type="ECO:0000313" key="5">
    <source>
        <dbReference type="Proteomes" id="UP001500459"/>
    </source>
</evidence>
<proteinExistence type="predicted"/>
<dbReference type="SMART" id="SM00248">
    <property type="entry name" value="ANK"/>
    <property type="match status" value="4"/>
</dbReference>
<dbReference type="InterPro" id="IPR054384">
    <property type="entry name" value="SecDF_P1_head"/>
</dbReference>
<feature type="domain" description="SecDF P1 head subdomain" evidence="3">
    <location>
        <begin position="61"/>
        <end position="145"/>
    </location>
</feature>
<keyword evidence="1" id="KW-0677">Repeat</keyword>
<dbReference type="PANTHER" id="PTHR24180:SF45">
    <property type="entry name" value="POLY [ADP-RIBOSE] POLYMERASE TANKYRASE"/>
    <property type="match status" value="1"/>
</dbReference>
<evidence type="ECO:0000259" key="3">
    <source>
        <dbReference type="Pfam" id="PF22599"/>
    </source>
</evidence>
<dbReference type="InterPro" id="IPR051637">
    <property type="entry name" value="Ank_repeat_dom-contain_49"/>
</dbReference>
<dbReference type="RefSeq" id="WP_344929530.1">
    <property type="nucleotide sequence ID" value="NZ_BAABCW010000017.1"/>
</dbReference>
<reference evidence="5" key="1">
    <citation type="journal article" date="2019" name="Int. J. Syst. Evol. Microbiol.">
        <title>The Global Catalogue of Microorganisms (GCM) 10K type strain sequencing project: providing services to taxonomists for standard genome sequencing and annotation.</title>
        <authorList>
            <consortium name="The Broad Institute Genomics Platform"/>
            <consortium name="The Broad Institute Genome Sequencing Center for Infectious Disease"/>
            <person name="Wu L."/>
            <person name="Ma J."/>
        </authorList>
    </citation>
    <scope>NUCLEOTIDE SEQUENCE [LARGE SCALE GENOMIC DNA]</scope>
    <source>
        <strain evidence="5">JCM 17106</strain>
    </source>
</reference>
<evidence type="ECO:0000256" key="1">
    <source>
        <dbReference type="ARBA" id="ARBA00022737"/>
    </source>
</evidence>
<accession>A0ABP6UPW1</accession>
<dbReference type="Gene3D" id="1.25.40.20">
    <property type="entry name" value="Ankyrin repeat-containing domain"/>
    <property type="match status" value="1"/>
</dbReference>
<protein>
    <recommendedName>
        <fullName evidence="3">SecDF P1 head subdomain domain-containing protein</fullName>
    </recommendedName>
</protein>
<dbReference type="Pfam" id="PF22599">
    <property type="entry name" value="SecDF_P1_head"/>
    <property type="match status" value="1"/>
</dbReference>
<dbReference type="PANTHER" id="PTHR24180">
    <property type="entry name" value="CYCLIN-DEPENDENT KINASE INHIBITOR 2C-RELATED"/>
    <property type="match status" value="1"/>
</dbReference>
<keyword evidence="5" id="KW-1185">Reference proteome</keyword>
<sequence length="481" mass="55450">MLFKNYMHWLVLVISLCGFSQKGENIKLSKNPFSDENHVLVYRFDDSYKEDIHLPSIYGSEAQIAVYAKPFLTVKNFKSLEVFKNKKTYDIKIKMDAKGKALLDLYTTDVTDRSIAYVFNDTIYHVHKITTPMLDGNYKISGLTAFQKDHIVAYYKSLPGTALQQSFYKALKEKDMNKADSLVKSGALVVGGRDQGLLIDSYRKKDTLIIDFLKKHDFKPKSKSIYQAMDYGDLEYMTTHFKKLKGTADFQKQLNYKLFSAVKENRLPVVKLLIDLGADPHYKEDELIYYAASMNDCDIIEYLMTLDIKKKNKNEIMGYAAYDNDISILDCLLEKEGFDINGVVHNNASVLHLVLYYDMHQEYINPHQNSVQRIPLLIDRGADVMRKDEDGNTVLHMLAKNIGRYMRNDHNYSFFDRDRIQNSIVSVAKKIIAEGVHPNEKNNEGFTALTYAKTLEISNKEMYSNYGYTTDKLVAYLETLQ</sequence>
<name>A0ABP6UPW1_9FLAO</name>